<reference evidence="7" key="1">
    <citation type="submission" date="2022-05" db="EMBL/GenBank/DDBJ databases">
        <title>Sphingomonas sp. strain MG17 Genome sequencing and assembly.</title>
        <authorList>
            <person name="Kim I."/>
        </authorList>
    </citation>
    <scope>NUCLEOTIDE SEQUENCE</scope>
    <source>
        <strain evidence="7">MG17</strain>
    </source>
</reference>
<comment type="caution">
    <text evidence="7">The sequence shown here is derived from an EMBL/GenBank/DDBJ whole genome shotgun (WGS) entry which is preliminary data.</text>
</comment>
<dbReference type="Proteomes" id="UP001139451">
    <property type="component" value="Unassembled WGS sequence"/>
</dbReference>
<accession>A0A9X2HFU8</accession>
<evidence type="ECO:0000313" key="7">
    <source>
        <dbReference type="EMBL" id="MCP3730028.1"/>
    </source>
</evidence>
<dbReference type="Pfam" id="PF00732">
    <property type="entry name" value="GMC_oxred_N"/>
    <property type="match status" value="1"/>
</dbReference>
<comment type="cofactor">
    <cofactor evidence="1 5">
        <name>FAD</name>
        <dbReference type="ChEBI" id="CHEBI:57692"/>
    </cofactor>
</comment>
<dbReference type="PANTHER" id="PTHR11552">
    <property type="entry name" value="GLUCOSE-METHANOL-CHOLINE GMC OXIDOREDUCTASE"/>
    <property type="match status" value="1"/>
</dbReference>
<dbReference type="Gene3D" id="3.50.50.60">
    <property type="entry name" value="FAD/NAD(P)-binding domain"/>
    <property type="match status" value="1"/>
</dbReference>
<evidence type="ECO:0000259" key="6">
    <source>
        <dbReference type="PROSITE" id="PS00624"/>
    </source>
</evidence>
<dbReference type="EMBL" id="JAMLDX010000003">
    <property type="protein sequence ID" value="MCP3730028.1"/>
    <property type="molecule type" value="Genomic_DNA"/>
</dbReference>
<dbReference type="PANTHER" id="PTHR11552:SF147">
    <property type="entry name" value="CHOLINE DEHYDROGENASE, MITOCHONDRIAL"/>
    <property type="match status" value="1"/>
</dbReference>
<name>A0A9X2HFU8_9SPHN</name>
<evidence type="ECO:0000256" key="2">
    <source>
        <dbReference type="ARBA" id="ARBA00010790"/>
    </source>
</evidence>
<dbReference type="InterPro" id="IPR000172">
    <property type="entry name" value="GMC_OxRdtase_N"/>
</dbReference>
<dbReference type="InterPro" id="IPR036188">
    <property type="entry name" value="FAD/NAD-bd_sf"/>
</dbReference>
<dbReference type="GO" id="GO:0016614">
    <property type="term" value="F:oxidoreductase activity, acting on CH-OH group of donors"/>
    <property type="evidence" value="ECO:0007669"/>
    <property type="project" value="InterPro"/>
</dbReference>
<feature type="domain" description="Glucose-methanol-choline oxidoreductase N-terminal" evidence="6">
    <location>
        <begin position="282"/>
        <end position="296"/>
    </location>
</feature>
<dbReference type="Pfam" id="PF05199">
    <property type="entry name" value="GMC_oxred_C"/>
    <property type="match status" value="1"/>
</dbReference>
<evidence type="ECO:0000256" key="1">
    <source>
        <dbReference type="ARBA" id="ARBA00001974"/>
    </source>
</evidence>
<proteinExistence type="inferred from homology"/>
<evidence type="ECO:0000313" key="8">
    <source>
        <dbReference type="Proteomes" id="UP001139451"/>
    </source>
</evidence>
<evidence type="ECO:0000256" key="5">
    <source>
        <dbReference type="PIRSR" id="PIRSR000137-2"/>
    </source>
</evidence>
<dbReference type="Gene3D" id="3.30.560.10">
    <property type="entry name" value="Glucose Oxidase, domain 3"/>
    <property type="match status" value="1"/>
</dbReference>
<protein>
    <submittedName>
        <fullName evidence="7">GMC family oxidoreductase N-terminal domain-containing protein</fullName>
    </submittedName>
</protein>
<dbReference type="PROSITE" id="PS00624">
    <property type="entry name" value="GMC_OXRED_2"/>
    <property type="match status" value="1"/>
</dbReference>
<gene>
    <name evidence="7" type="ORF">M9978_06260</name>
</gene>
<dbReference type="AlphaFoldDB" id="A0A9X2HFU8"/>
<sequence length="575" mass="61794">MTAIKPVVMTRRCRISGSSNSNERRGALSEPEFDHIVLGAGSAGCVLANRLSADPHRRVLLVEAGGWPRGWVRNMPAAVKQVMLRPDLRWPLRSEPEPALGGRSLELRRGKTIGGCSQINGMVYARGHPADYDDWARLGCTGWAFCDVLPHFRRLENHWSGASEVHGVGGPIGVTRPRDTALLIDIFRMATRLAGHDENEDYHATYRDGFAPLDLTIANGRRAGTGDAYLRPALARRNLQVVTRAHVLRIAIAAGRATGVDILVDGAVKRIACSGEIVLAAGAYGSPHLLMLSGVGPADMLGRHGVPIVHDAPDVGENLIEHPMVYMHFSAKPQTFLSELRIDRAVKSAARWALCGSGPFASNACAGHAYLRSTPQADRPDIQTIFAALNLGAWLWNPLTRAAPPHGLSAGISALTQESRGRVFLKSNDPRTPPGILLNLLSNPQDVARMIAGIRLTREIYRTGPLGALVTQELSPGANANAAETEAMLRRDCFTAEHPVGTCRMGVDTRAVVDPQLRVNGVAGLRIVDASIMPRHVGGNTNVPVIMIAEKAADMMLGRTPPPSAKSFLPLQGTA</sequence>
<dbReference type="PIRSF" id="PIRSF000137">
    <property type="entry name" value="Alcohol_oxidase"/>
    <property type="match status" value="1"/>
</dbReference>
<feature type="binding site" evidence="5">
    <location>
        <position position="247"/>
    </location>
    <ligand>
        <name>FAD</name>
        <dbReference type="ChEBI" id="CHEBI:57692"/>
    </ligand>
</feature>
<dbReference type="SUPFAM" id="SSF51905">
    <property type="entry name" value="FAD/NAD(P)-binding domain"/>
    <property type="match status" value="1"/>
</dbReference>
<evidence type="ECO:0000256" key="4">
    <source>
        <dbReference type="ARBA" id="ARBA00022827"/>
    </source>
</evidence>
<dbReference type="InterPro" id="IPR007867">
    <property type="entry name" value="GMC_OxRtase_C"/>
</dbReference>
<dbReference type="RefSeq" id="WP_254292138.1">
    <property type="nucleotide sequence ID" value="NZ_JAMLDX010000003.1"/>
</dbReference>
<dbReference type="SUPFAM" id="SSF54373">
    <property type="entry name" value="FAD-linked reductases, C-terminal domain"/>
    <property type="match status" value="1"/>
</dbReference>
<organism evidence="7 8">
    <name type="scientific">Sphingomonas tagetis</name>
    <dbReference type="NCBI Taxonomy" id="2949092"/>
    <lineage>
        <taxon>Bacteria</taxon>
        <taxon>Pseudomonadati</taxon>
        <taxon>Pseudomonadota</taxon>
        <taxon>Alphaproteobacteria</taxon>
        <taxon>Sphingomonadales</taxon>
        <taxon>Sphingomonadaceae</taxon>
        <taxon>Sphingomonas</taxon>
    </lineage>
</organism>
<keyword evidence="4 5" id="KW-0274">FAD</keyword>
<evidence type="ECO:0000256" key="3">
    <source>
        <dbReference type="ARBA" id="ARBA00022630"/>
    </source>
</evidence>
<dbReference type="GO" id="GO:0050660">
    <property type="term" value="F:flavin adenine dinucleotide binding"/>
    <property type="evidence" value="ECO:0007669"/>
    <property type="project" value="InterPro"/>
</dbReference>
<keyword evidence="8" id="KW-1185">Reference proteome</keyword>
<feature type="binding site" evidence="5">
    <location>
        <begin position="120"/>
        <end position="123"/>
    </location>
    <ligand>
        <name>FAD</name>
        <dbReference type="ChEBI" id="CHEBI:57692"/>
    </ligand>
</feature>
<dbReference type="InterPro" id="IPR012132">
    <property type="entry name" value="GMC_OxRdtase"/>
</dbReference>
<comment type="similarity">
    <text evidence="2">Belongs to the GMC oxidoreductase family.</text>
</comment>
<keyword evidence="3" id="KW-0285">Flavoprotein</keyword>